<keyword evidence="2" id="KW-0028">Amino-acid biosynthesis</keyword>
<dbReference type="GO" id="GO:0005737">
    <property type="term" value="C:cytoplasm"/>
    <property type="evidence" value="ECO:0007669"/>
    <property type="project" value="UniProtKB-SubCell"/>
</dbReference>
<dbReference type="Pfam" id="PF00561">
    <property type="entry name" value="Abhydrolase_1"/>
    <property type="match status" value="1"/>
</dbReference>
<comment type="subunit">
    <text evidence="2">Homodimer.</text>
</comment>
<dbReference type="InterPro" id="IPR008220">
    <property type="entry name" value="HAT_MetX-like"/>
</dbReference>
<dbReference type="PANTHER" id="PTHR32268">
    <property type="entry name" value="HOMOSERINE O-ACETYLTRANSFERASE"/>
    <property type="match status" value="1"/>
</dbReference>
<protein>
    <recommendedName>
        <fullName evidence="2">Probable acyltransferase</fullName>
        <ecNumber evidence="2">2.3.1.-</ecNumber>
    </recommendedName>
</protein>
<dbReference type="GO" id="GO:0009086">
    <property type="term" value="P:methionine biosynthetic process"/>
    <property type="evidence" value="ECO:0007669"/>
    <property type="project" value="TreeGrafter"/>
</dbReference>
<dbReference type="SUPFAM" id="SSF53474">
    <property type="entry name" value="alpha/beta-Hydrolases"/>
    <property type="match status" value="1"/>
</dbReference>
<comment type="subcellular location">
    <subcellularLocation>
        <location evidence="2">Cytoplasm</location>
    </subcellularLocation>
</comment>
<dbReference type="AlphaFoldDB" id="A0A1G7XJX8"/>
<dbReference type="InterPro" id="IPR000073">
    <property type="entry name" value="AB_hydrolase_1"/>
</dbReference>
<feature type="domain" description="AB hydrolase-1" evidence="4">
    <location>
        <begin position="110"/>
        <end position="352"/>
    </location>
</feature>
<dbReference type="Proteomes" id="UP000198956">
    <property type="component" value="Unassembled WGS sequence"/>
</dbReference>
<dbReference type="Gene3D" id="3.40.50.1820">
    <property type="entry name" value="alpha/beta hydrolase"/>
    <property type="match status" value="1"/>
</dbReference>
<feature type="active site" description="Nucleophile" evidence="3">
    <location>
        <position position="154"/>
    </location>
</feature>
<dbReference type="HAMAP" id="MF_00296">
    <property type="entry name" value="MetX_acyltransf"/>
    <property type="match status" value="1"/>
</dbReference>
<comment type="caution">
    <text evidence="2">Lacks conserved residue(s) required for the propagation of feature annotation.</text>
</comment>
<gene>
    <name evidence="5" type="ORF">SAMN04489735_100426</name>
</gene>
<evidence type="ECO:0000256" key="2">
    <source>
        <dbReference type="HAMAP-Rule" id="MF_00296"/>
    </source>
</evidence>
<accession>A0A1G7XJX8</accession>
<evidence type="ECO:0000313" key="6">
    <source>
        <dbReference type="Proteomes" id="UP000198956"/>
    </source>
</evidence>
<keyword evidence="1 2" id="KW-0808">Transferase</keyword>
<dbReference type="GO" id="GO:0009092">
    <property type="term" value="P:homoserine metabolic process"/>
    <property type="evidence" value="ECO:0007669"/>
    <property type="project" value="TreeGrafter"/>
</dbReference>
<evidence type="ECO:0000256" key="3">
    <source>
        <dbReference type="PIRSR" id="PIRSR000443-1"/>
    </source>
</evidence>
<dbReference type="PIRSF" id="PIRSF000443">
    <property type="entry name" value="Homoser_Ac_trans"/>
    <property type="match status" value="1"/>
</dbReference>
<sequence>MTMEHIKKQAFSLESYRLECGESIPVTIGFETYGKLNAEKSNAVLVCHFFSATSHAAGKYSPEDTEPGWWDGLIGPDKAIDTNEYFVICSDTLCNIQLKNPHVITTGPSTVNPKTGEKYGLSFPSFTYRDMAGIQRELIRSLGIERLVAVLGPSAGGMQALNWAVHYPEMMDACIAVISGAQTPVLTSLAYLQSAIDAITLDPKWKNGQYATGEEPEDGLRLGLQLMHLAAFHYGWYDETFPRHAKHDVISTYDKAPPFTEKFKKAVSERMALYDANHYIYTARAAMMHDIARGFASLEEALGRIQARVLMIPCTSDLLFPPQYSRHVVEIMNRQGGCASYYEIDSPHGHMAGVLDTHLFAEPLAAFLGGKEGGIIG</sequence>
<reference evidence="5 6" key="1">
    <citation type="submission" date="2016-10" db="EMBL/GenBank/DDBJ databases">
        <authorList>
            <person name="de Groot N.N."/>
        </authorList>
    </citation>
    <scope>NUCLEOTIDE SEQUENCE [LARGE SCALE GENOMIC DNA]</scope>
    <source>
        <strain evidence="5 6">L 420-91</strain>
    </source>
</reference>
<evidence type="ECO:0000259" key="4">
    <source>
        <dbReference type="Pfam" id="PF00561"/>
    </source>
</evidence>
<evidence type="ECO:0000313" key="5">
    <source>
        <dbReference type="EMBL" id="SDG84539.1"/>
    </source>
</evidence>
<proteinExistence type="inferred from homology"/>
<dbReference type="NCBIfam" id="NF005262">
    <property type="entry name" value="PRK06765.1"/>
    <property type="match status" value="1"/>
</dbReference>
<keyword evidence="2" id="KW-0012">Acyltransferase</keyword>
<feature type="active site" evidence="2 3">
    <location>
        <position position="317"/>
    </location>
</feature>
<dbReference type="InterPro" id="IPR029058">
    <property type="entry name" value="AB_hydrolase_fold"/>
</dbReference>
<dbReference type="GO" id="GO:0004414">
    <property type="term" value="F:homoserine O-acetyltransferase activity"/>
    <property type="evidence" value="ECO:0007669"/>
    <property type="project" value="TreeGrafter"/>
</dbReference>
<dbReference type="PANTHER" id="PTHR32268:SF11">
    <property type="entry name" value="HOMOSERINE O-ACETYLTRANSFERASE"/>
    <property type="match status" value="1"/>
</dbReference>
<evidence type="ECO:0000256" key="1">
    <source>
        <dbReference type="ARBA" id="ARBA00022679"/>
    </source>
</evidence>
<organism evidence="5 6">
    <name type="scientific">Aneurinibacillus thermoaerophilus</name>
    <dbReference type="NCBI Taxonomy" id="143495"/>
    <lineage>
        <taxon>Bacteria</taxon>
        <taxon>Bacillati</taxon>
        <taxon>Bacillota</taxon>
        <taxon>Bacilli</taxon>
        <taxon>Bacillales</taxon>
        <taxon>Paenibacillaceae</taxon>
        <taxon>Aneurinibacillus group</taxon>
        <taxon>Aneurinibacillus</taxon>
    </lineage>
</organism>
<name>A0A1G7XJX8_ANETH</name>
<keyword evidence="2" id="KW-0963">Cytoplasm</keyword>
<comment type="similarity">
    <text evidence="2">Belongs to the AB hydrolase superfamily. MetX family.</text>
</comment>
<dbReference type="EC" id="2.3.1.-" evidence="2"/>
<dbReference type="EMBL" id="FNDE01000004">
    <property type="protein sequence ID" value="SDG84539.1"/>
    <property type="molecule type" value="Genomic_DNA"/>
</dbReference>
<feature type="active site" evidence="3">
    <location>
        <position position="350"/>
    </location>
</feature>